<dbReference type="CTD" id="6753263"/>
<evidence type="ECO:0000256" key="3">
    <source>
        <dbReference type="ARBA" id="ARBA00014772"/>
    </source>
</evidence>
<evidence type="ECO:0000313" key="11">
    <source>
        <dbReference type="Proteomes" id="UP000009022"/>
    </source>
</evidence>
<dbReference type="HOGENOM" id="CLU_031996_1_1_1"/>
<dbReference type="Gene3D" id="1.25.40.120">
    <property type="entry name" value="Protein prenylyltransferase"/>
    <property type="match status" value="1"/>
</dbReference>
<comment type="catalytic activity">
    <reaction evidence="8 9">
        <text>geranylgeranyl diphosphate + L-cysteinyl-[protein] = S-geranylgeranyl-L-cysteinyl-[protein] + diphosphate</text>
        <dbReference type="Rhea" id="RHEA:21240"/>
        <dbReference type="Rhea" id="RHEA-COMP:10131"/>
        <dbReference type="Rhea" id="RHEA-COMP:11537"/>
        <dbReference type="ChEBI" id="CHEBI:29950"/>
        <dbReference type="ChEBI" id="CHEBI:33019"/>
        <dbReference type="ChEBI" id="CHEBI:57533"/>
        <dbReference type="ChEBI" id="CHEBI:86021"/>
        <dbReference type="EC" id="2.5.1.60"/>
    </reaction>
</comment>
<dbReference type="OrthoDB" id="1658at2759"/>
<dbReference type="KEGG" id="tad:TRIADDRAFT_23729"/>
<dbReference type="GeneID" id="6753263"/>
<proteinExistence type="inferred from homology"/>
<dbReference type="SUPFAM" id="SSF48439">
    <property type="entry name" value="Protein prenylyltransferase"/>
    <property type="match status" value="1"/>
</dbReference>
<keyword evidence="5 9" id="KW-0808">Transferase</keyword>
<dbReference type="InParanoid" id="B3RVL2"/>
<evidence type="ECO:0000256" key="8">
    <source>
        <dbReference type="ARBA" id="ARBA00047658"/>
    </source>
</evidence>
<comment type="similarity">
    <text evidence="1 9">Belongs to the protein prenyltransferase subunit alpha family.</text>
</comment>
<dbReference type="GO" id="GO:0004663">
    <property type="term" value="F:Rab geranylgeranyltransferase activity"/>
    <property type="evidence" value="ECO:0007669"/>
    <property type="project" value="UniProtKB-UniRule"/>
</dbReference>
<dbReference type="GO" id="GO:0005737">
    <property type="term" value="C:cytoplasm"/>
    <property type="evidence" value="ECO:0000318"/>
    <property type="project" value="GO_Central"/>
</dbReference>
<dbReference type="Proteomes" id="UP000009022">
    <property type="component" value="Unassembled WGS sequence"/>
</dbReference>
<dbReference type="eggNOG" id="KOG0529">
    <property type="taxonomic scope" value="Eukaryota"/>
</dbReference>
<dbReference type="FunFam" id="1.25.40.120:FF:000035">
    <property type="entry name" value="Geranylgeranyl transferase type-2 subunit alpha"/>
    <property type="match status" value="1"/>
</dbReference>
<dbReference type="AlphaFoldDB" id="B3RVL2"/>
<dbReference type="RefSeq" id="XP_002111551.1">
    <property type="nucleotide sequence ID" value="XM_002111515.1"/>
</dbReference>
<evidence type="ECO:0000256" key="4">
    <source>
        <dbReference type="ARBA" id="ARBA00022602"/>
    </source>
</evidence>
<feature type="non-terminal residue" evidence="10">
    <location>
        <position position="1"/>
    </location>
</feature>
<gene>
    <name evidence="10" type="ORF">TRIADDRAFT_23729</name>
</gene>
<dbReference type="PROSITE" id="PS51147">
    <property type="entry name" value="PFTA"/>
    <property type="match status" value="3"/>
</dbReference>
<organism evidence="10 11">
    <name type="scientific">Trichoplax adhaerens</name>
    <name type="common">Trichoplax reptans</name>
    <dbReference type="NCBI Taxonomy" id="10228"/>
    <lineage>
        <taxon>Eukaryota</taxon>
        <taxon>Metazoa</taxon>
        <taxon>Placozoa</taxon>
        <taxon>Uniplacotomia</taxon>
        <taxon>Trichoplacea</taxon>
        <taxon>Trichoplacidae</taxon>
        <taxon>Trichoplax</taxon>
    </lineage>
</organism>
<evidence type="ECO:0000256" key="7">
    <source>
        <dbReference type="ARBA" id="ARBA00031267"/>
    </source>
</evidence>
<accession>B3RVL2</accession>
<reference evidence="10 11" key="1">
    <citation type="journal article" date="2008" name="Nature">
        <title>The Trichoplax genome and the nature of placozoans.</title>
        <authorList>
            <person name="Srivastava M."/>
            <person name="Begovic E."/>
            <person name="Chapman J."/>
            <person name="Putnam N.H."/>
            <person name="Hellsten U."/>
            <person name="Kawashima T."/>
            <person name="Kuo A."/>
            <person name="Mitros T."/>
            <person name="Salamov A."/>
            <person name="Carpenter M.L."/>
            <person name="Signorovitch A.Y."/>
            <person name="Moreno M.A."/>
            <person name="Kamm K."/>
            <person name="Grimwood J."/>
            <person name="Schmutz J."/>
            <person name="Shapiro H."/>
            <person name="Grigoriev I.V."/>
            <person name="Buss L.W."/>
            <person name="Schierwater B."/>
            <person name="Dellaporta S.L."/>
            <person name="Rokhsar D.S."/>
        </authorList>
    </citation>
    <scope>NUCLEOTIDE SEQUENCE [LARGE SCALE GENOMIC DNA]</scope>
    <source>
        <strain evidence="10 11">Grell-BS-1999</strain>
    </source>
</reference>
<dbReference type="GO" id="GO:0005968">
    <property type="term" value="C:Rab-protein geranylgeranyltransferase complex"/>
    <property type="evidence" value="ECO:0000318"/>
    <property type="project" value="GO_Central"/>
</dbReference>
<evidence type="ECO:0000256" key="2">
    <source>
        <dbReference type="ARBA" id="ARBA00012656"/>
    </source>
</evidence>
<comment type="function">
    <text evidence="9">Catalyzes the transfer of a geranyl-geranyl moiety from geranyl-geranyl pyrophosphate to cysteines occuring in specific C-terminal amino acid sequences.</text>
</comment>
<name>B3RVL2_TRIAD</name>
<dbReference type="EC" id="2.5.1.60" evidence="2 9"/>
<protein>
    <recommendedName>
        <fullName evidence="3 9">Geranylgeranyl transferase type-2 subunit alpha</fullName>
        <ecNumber evidence="2 9">2.5.1.60</ecNumber>
    </recommendedName>
    <alternativeName>
        <fullName evidence="7 9">Geranylgeranyl transferase type II subunit alpha</fullName>
    </alternativeName>
</protein>
<dbReference type="PANTHER" id="PTHR11129:SF2">
    <property type="entry name" value="GERANYLGERANYL TRANSFERASE TYPE-2 SUBUNIT ALPHA"/>
    <property type="match status" value="1"/>
</dbReference>
<keyword evidence="6" id="KW-0677">Repeat</keyword>
<dbReference type="EMBL" id="DS985244">
    <property type="protein sequence ID" value="EDV25518.1"/>
    <property type="molecule type" value="Genomic_DNA"/>
</dbReference>
<dbReference type="PhylomeDB" id="B3RVL2"/>
<dbReference type="GO" id="GO:0097354">
    <property type="term" value="P:prenylation"/>
    <property type="evidence" value="ECO:0007669"/>
    <property type="project" value="UniProtKB-UniRule"/>
</dbReference>
<dbReference type="GO" id="GO:0006888">
    <property type="term" value="P:endoplasmic reticulum to Golgi vesicle-mediated transport"/>
    <property type="evidence" value="ECO:0000318"/>
    <property type="project" value="GO_Central"/>
</dbReference>
<dbReference type="InterPro" id="IPR002088">
    <property type="entry name" value="Prenyl_trans_a"/>
</dbReference>
<evidence type="ECO:0000256" key="1">
    <source>
        <dbReference type="ARBA" id="ARBA00006734"/>
    </source>
</evidence>
<dbReference type="Pfam" id="PF01239">
    <property type="entry name" value="PPTA"/>
    <property type="match status" value="3"/>
</dbReference>
<keyword evidence="4 9" id="KW-0637">Prenyltransferase</keyword>
<dbReference type="OMA" id="WNIRRES"/>
<sequence>HGRVKVKTTAEKEAERRAELTRRAHQFARETDAIFTKRKNGELDEKMLQDSQNLLMQNPDFYTVWNIRRESFLSLAEIKDDDEMEKLYNNELALLLACLRINPKSYGVWCHRRWIMTHMKYPNWQHELDLCNKYLEYDSRNFHCWDHRRFVVAYTEGVTDVTELEYTMKKIKQTFSNFSAWHYRSKLLLKVNNNLEIPRKDSIWVKEGIIATLAFTICGRFYY</sequence>
<evidence type="ECO:0000313" key="10">
    <source>
        <dbReference type="EMBL" id="EDV25518.1"/>
    </source>
</evidence>
<dbReference type="STRING" id="10228.B3RVL2"/>
<dbReference type="PANTHER" id="PTHR11129">
    <property type="entry name" value="PROTEIN FARNESYLTRANSFERASE ALPHA SUBUNIT/RAB GERANYLGERANYL TRANSFERASE ALPHA SUBUNIT"/>
    <property type="match status" value="1"/>
</dbReference>
<keyword evidence="11" id="KW-1185">Reference proteome</keyword>
<evidence type="ECO:0000256" key="6">
    <source>
        <dbReference type="ARBA" id="ARBA00022737"/>
    </source>
</evidence>
<evidence type="ECO:0000256" key="9">
    <source>
        <dbReference type="RuleBase" id="RU367120"/>
    </source>
</evidence>
<evidence type="ECO:0000256" key="5">
    <source>
        <dbReference type="ARBA" id="ARBA00022679"/>
    </source>
</evidence>